<keyword evidence="1" id="KW-0812">Transmembrane</keyword>
<dbReference type="AlphaFoldDB" id="A0A1H4EI45"/>
<gene>
    <name evidence="2" type="ORF">SAMN05660420_03394</name>
</gene>
<evidence type="ECO:0000256" key="1">
    <source>
        <dbReference type="SAM" id="Phobius"/>
    </source>
</evidence>
<accession>A0A1H4EI45</accession>
<proteinExistence type="predicted"/>
<protein>
    <submittedName>
        <fullName evidence="2">Uncharacterized protein</fullName>
    </submittedName>
</protein>
<evidence type="ECO:0000313" key="3">
    <source>
        <dbReference type="Proteomes" id="UP000199409"/>
    </source>
</evidence>
<sequence length="189" mass="21564">MKEILNLVLVFFLSSYLFIVPIVFLVVMLFLLGTRKTKKGRWMIAVVSLIGVALMAWYGFGRVAYYDWQVRKLCAIDGGVKVYETVELTPDLLDKFGRISIPYKTNATADDLYFYEKEKQYLRKKKPTLIRTRTVIIRLSDNKVLGELIRYGRGGGDLPSFGHPSSFSCPDPVKGSNFENSIFLKGDEK</sequence>
<dbReference type="Proteomes" id="UP000199409">
    <property type="component" value="Unassembled WGS sequence"/>
</dbReference>
<keyword evidence="1" id="KW-0472">Membrane</keyword>
<dbReference type="STRING" id="37625.SAMN05660420_03394"/>
<name>A0A1H4EI45_9BACT</name>
<evidence type="ECO:0000313" key="2">
    <source>
        <dbReference type="EMBL" id="SEA84705.1"/>
    </source>
</evidence>
<feature type="transmembrane region" description="Helical" evidence="1">
    <location>
        <begin position="42"/>
        <end position="60"/>
    </location>
</feature>
<dbReference type="RefSeq" id="WP_092351018.1">
    <property type="nucleotide sequence ID" value="NZ_FNQN01000023.1"/>
</dbReference>
<feature type="transmembrane region" description="Helical" evidence="1">
    <location>
        <begin position="6"/>
        <end position="30"/>
    </location>
</feature>
<organism evidence="2 3">
    <name type="scientific">Desulfuromusa kysingii</name>
    <dbReference type="NCBI Taxonomy" id="37625"/>
    <lineage>
        <taxon>Bacteria</taxon>
        <taxon>Pseudomonadati</taxon>
        <taxon>Thermodesulfobacteriota</taxon>
        <taxon>Desulfuromonadia</taxon>
        <taxon>Desulfuromonadales</taxon>
        <taxon>Geopsychrobacteraceae</taxon>
        <taxon>Desulfuromusa</taxon>
    </lineage>
</organism>
<dbReference type="EMBL" id="FNQN01000023">
    <property type="protein sequence ID" value="SEA84705.1"/>
    <property type="molecule type" value="Genomic_DNA"/>
</dbReference>
<dbReference type="OrthoDB" id="8547510at2"/>
<keyword evidence="3" id="KW-1185">Reference proteome</keyword>
<keyword evidence="1" id="KW-1133">Transmembrane helix</keyword>
<reference evidence="2 3" key="1">
    <citation type="submission" date="2016-10" db="EMBL/GenBank/DDBJ databases">
        <authorList>
            <person name="de Groot N.N."/>
        </authorList>
    </citation>
    <scope>NUCLEOTIDE SEQUENCE [LARGE SCALE GENOMIC DNA]</scope>
    <source>
        <strain evidence="2 3">DSM 7343</strain>
    </source>
</reference>